<evidence type="ECO:0000313" key="2">
    <source>
        <dbReference type="Proteomes" id="UP000828941"/>
    </source>
</evidence>
<sequence length="162" mass="17775">MDTNSVASVQQRKPTKRRQNKNKPIKVVYISNPMRVETSASKFRALVQELTGQYAEFPPDLTSAKFQPDLDHNNSDDGSDSAGGSGTLGGCGGHLTESENSVSTKIGHDHNHRTVGIHQVGQEHVERFEPLDDVFTPQMIESFSAFLPASVFYESAQLDSVL</sequence>
<keyword evidence="2" id="KW-1185">Reference proteome</keyword>
<organism evidence="1 2">
    <name type="scientific">Bauhinia variegata</name>
    <name type="common">Purple orchid tree</name>
    <name type="synonym">Phanera variegata</name>
    <dbReference type="NCBI Taxonomy" id="167791"/>
    <lineage>
        <taxon>Eukaryota</taxon>
        <taxon>Viridiplantae</taxon>
        <taxon>Streptophyta</taxon>
        <taxon>Embryophyta</taxon>
        <taxon>Tracheophyta</taxon>
        <taxon>Spermatophyta</taxon>
        <taxon>Magnoliopsida</taxon>
        <taxon>eudicotyledons</taxon>
        <taxon>Gunneridae</taxon>
        <taxon>Pentapetalae</taxon>
        <taxon>rosids</taxon>
        <taxon>fabids</taxon>
        <taxon>Fabales</taxon>
        <taxon>Fabaceae</taxon>
        <taxon>Cercidoideae</taxon>
        <taxon>Cercideae</taxon>
        <taxon>Bauhiniinae</taxon>
        <taxon>Bauhinia</taxon>
    </lineage>
</organism>
<dbReference type="EMBL" id="CM039429">
    <property type="protein sequence ID" value="KAI4348602.1"/>
    <property type="molecule type" value="Genomic_DNA"/>
</dbReference>
<name>A0ACB9PKM0_BAUVA</name>
<gene>
    <name evidence="1" type="ORF">L6164_009309</name>
</gene>
<reference evidence="1 2" key="1">
    <citation type="journal article" date="2022" name="DNA Res.">
        <title>Chromosomal-level genome assembly of the orchid tree Bauhinia variegata (Leguminosae; Cercidoideae) supports the allotetraploid origin hypothesis of Bauhinia.</title>
        <authorList>
            <person name="Zhong Y."/>
            <person name="Chen Y."/>
            <person name="Zheng D."/>
            <person name="Pang J."/>
            <person name="Liu Y."/>
            <person name="Luo S."/>
            <person name="Meng S."/>
            <person name="Qian L."/>
            <person name="Wei D."/>
            <person name="Dai S."/>
            <person name="Zhou R."/>
        </authorList>
    </citation>
    <scope>NUCLEOTIDE SEQUENCE [LARGE SCALE GENOMIC DNA]</scope>
    <source>
        <strain evidence="1">BV-YZ2020</strain>
    </source>
</reference>
<dbReference type="Proteomes" id="UP000828941">
    <property type="component" value="Chromosome 4"/>
</dbReference>
<protein>
    <submittedName>
        <fullName evidence="1">Uncharacterized protein</fullName>
    </submittedName>
</protein>
<proteinExistence type="predicted"/>
<accession>A0ACB9PKM0</accession>
<evidence type="ECO:0000313" key="1">
    <source>
        <dbReference type="EMBL" id="KAI4348602.1"/>
    </source>
</evidence>
<comment type="caution">
    <text evidence="1">The sequence shown here is derived from an EMBL/GenBank/DDBJ whole genome shotgun (WGS) entry which is preliminary data.</text>
</comment>